<dbReference type="NCBIfam" id="TIGR00154">
    <property type="entry name" value="ispE"/>
    <property type="match status" value="1"/>
</dbReference>
<feature type="domain" description="GHMP kinase C-terminal" evidence="11">
    <location>
        <begin position="209"/>
        <end position="258"/>
    </location>
</feature>
<dbReference type="PANTHER" id="PTHR43527:SF2">
    <property type="entry name" value="4-DIPHOSPHOCYTIDYL-2-C-METHYL-D-ERYTHRITOL KINASE, CHLOROPLASTIC"/>
    <property type="match status" value="1"/>
</dbReference>
<dbReference type="Pfam" id="PF00288">
    <property type="entry name" value="GHMP_kinases_N"/>
    <property type="match status" value="1"/>
</dbReference>
<dbReference type="InterPro" id="IPR020568">
    <property type="entry name" value="Ribosomal_Su5_D2-typ_SF"/>
</dbReference>
<keyword evidence="4 9" id="KW-0808">Transferase</keyword>
<dbReference type="Proteomes" id="UP000507962">
    <property type="component" value="Unassembled WGS sequence"/>
</dbReference>
<dbReference type="GO" id="GO:0019288">
    <property type="term" value="P:isopentenyl diphosphate biosynthetic process, methylerythritol 4-phosphate pathway"/>
    <property type="evidence" value="ECO:0007669"/>
    <property type="project" value="UniProtKB-UniRule"/>
</dbReference>
<evidence type="ECO:0000313" key="13">
    <source>
        <dbReference type="Proteomes" id="UP000507962"/>
    </source>
</evidence>
<evidence type="ECO:0000313" key="12">
    <source>
        <dbReference type="EMBL" id="VFQ45738.1"/>
    </source>
</evidence>
<name>A0A4V6ILN3_9BACT</name>
<evidence type="ECO:0000256" key="8">
    <source>
        <dbReference type="ARBA" id="ARBA00032554"/>
    </source>
</evidence>
<keyword evidence="5 9" id="KW-0547">Nucleotide-binding</keyword>
<evidence type="ECO:0000256" key="3">
    <source>
        <dbReference type="ARBA" id="ARBA00017473"/>
    </source>
</evidence>
<gene>
    <name evidence="9" type="primary">ispE</name>
    <name evidence="12" type="ORF">MSL71_33990</name>
</gene>
<dbReference type="EC" id="2.7.1.148" evidence="2 9"/>
<evidence type="ECO:0000256" key="2">
    <source>
        <dbReference type="ARBA" id="ARBA00012052"/>
    </source>
</evidence>
<protein>
    <recommendedName>
        <fullName evidence="3 9">4-diphosphocytidyl-2-C-methyl-D-erythritol kinase</fullName>
        <shortName evidence="9">CMK</shortName>
        <ecNumber evidence="2 9">2.7.1.148</ecNumber>
    </recommendedName>
    <alternativeName>
        <fullName evidence="8 9">4-(cytidine-5'-diphospho)-2-C-methyl-D-erythritol kinase</fullName>
    </alternativeName>
</protein>
<keyword evidence="9" id="KW-0414">Isoprene biosynthesis</keyword>
<dbReference type="EMBL" id="CAADHO010000006">
    <property type="protein sequence ID" value="VFQ45738.1"/>
    <property type="molecule type" value="Genomic_DNA"/>
</dbReference>
<comment type="catalytic activity">
    <reaction evidence="9">
        <text>4-CDP-2-C-methyl-D-erythritol + ATP = 4-CDP-2-C-methyl-D-erythritol 2-phosphate + ADP + H(+)</text>
        <dbReference type="Rhea" id="RHEA:18437"/>
        <dbReference type="ChEBI" id="CHEBI:15378"/>
        <dbReference type="ChEBI" id="CHEBI:30616"/>
        <dbReference type="ChEBI" id="CHEBI:57823"/>
        <dbReference type="ChEBI" id="CHEBI:57919"/>
        <dbReference type="ChEBI" id="CHEBI:456216"/>
        <dbReference type="EC" id="2.7.1.148"/>
    </reaction>
</comment>
<dbReference type="GO" id="GO:0050515">
    <property type="term" value="F:4-(cytidine 5'-diphospho)-2-C-methyl-D-erythritol kinase activity"/>
    <property type="evidence" value="ECO:0007669"/>
    <property type="project" value="UniProtKB-UniRule"/>
</dbReference>
<evidence type="ECO:0000256" key="9">
    <source>
        <dbReference type="HAMAP-Rule" id="MF_00061"/>
    </source>
</evidence>
<feature type="active site" evidence="9">
    <location>
        <position position="8"/>
    </location>
</feature>
<feature type="binding site" evidence="9">
    <location>
        <begin position="91"/>
        <end position="101"/>
    </location>
    <ligand>
        <name>ATP</name>
        <dbReference type="ChEBI" id="CHEBI:30616"/>
    </ligand>
</feature>
<evidence type="ECO:0000256" key="5">
    <source>
        <dbReference type="ARBA" id="ARBA00022741"/>
    </source>
</evidence>
<dbReference type="Gene3D" id="3.30.230.10">
    <property type="match status" value="1"/>
</dbReference>
<dbReference type="Pfam" id="PF08544">
    <property type="entry name" value="GHMP_kinases_C"/>
    <property type="match status" value="1"/>
</dbReference>
<dbReference type="UniPathway" id="UPA00056">
    <property type="reaction ID" value="UER00094"/>
</dbReference>
<feature type="domain" description="GHMP kinase N-terminal" evidence="10">
    <location>
        <begin position="63"/>
        <end position="138"/>
    </location>
</feature>
<accession>A0A4V6ILN3</accession>
<dbReference type="SUPFAM" id="SSF55060">
    <property type="entry name" value="GHMP Kinase, C-terminal domain"/>
    <property type="match status" value="1"/>
</dbReference>
<dbReference type="GO" id="GO:0005524">
    <property type="term" value="F:ATP binding"/>
    <property type="evidence" value="ECO:0007669"/>
    <property type="project" value="UniProtKB-UniRule"/>
</dbReference>
<feature type="active site" evidence="9">
    <location>
        <position position="133"/>
    </location>
</feature>
<evidence type="ECO:0000256" key="7">
    <source>
        <dbReference type="ARBA" id="ARBA00022840"/>
    </source>
</evidence>
<comment type="function">
    <text evidence="9">Catalyzes the phosphorylation of the position 2 hydroxy group of 4-diphosphocytidyl-2C-methyl-D-erythritol.</text>
</comment>
<dbReference type="AlphaFoldDB" id="A0A4V6ILN3"/>
<comment type="similarity">
    <text evidence="1 9">Belongs to the GHMP kinase family. IspE subfamily.</text>
</comment>
<keyword evidence="6 9" id="KW-0418">Kinase</keyword>
<dbReference type="RefSeq" id="WP_180142650.1">
    <property type="nucleotide sequence ID" value="NZ_CAADHO010000006.1"/>
</dbReference>
<reference evidence="12 13" key="1">
    <citation type="submission" date="2019-03" db="EMBL/GenBank/DDBJ databases">
        <authorList>
            <person name="Nijsse B."/>
        </authorList>
    </citation>
    <scope>NUCLEOTIDE SEQUENCE [LARGE SCALE GENOMIC DNA]</scope>
    <source>
        <strain evidence="12">Desulfoluna butyratoxydans MSL71</strain>
    </source>
</reference>
<evidence type="ECO:0000256" key="4">
    <source>
        <dbReference type="ARBA" id="ARBA00022679"/>
    </source>
</evidence>
<evidence type="ECO:0000259" key="10">
    <source>
        <dbReference type="Pfam" id="PF00288"/>
    </source>
</evidence>
<dbReference type="Gene3D" id="3.30.70.890">
    <property type="entry name" value="GHMP kinase, C-terminal domain"/>
    <property type="match status" value="1"/>
</dbReference>
<comment type="pathway">
    <text evidence="9">Isoprenoid biosynthesis; isopentenyl diphosphate biosynthesis via DXP pathway; isopentenyl diphosphate from 1-deoxy-D-xylulose 5-phosphate: step 3/6.</text>
</comment>
<evidence type="ECO:0000256" key="6">
    <source>
        <dbReference type="ARBA" id="ARBA00022777"/>
    </source>
</evidence>
<keyword evidence="7 9" id="KW-0067">ATP-binding</keyword>
<organism evidence="12 13">
    <name type="scientific">Desulfoluna butyratoxydans</name>
    <dbReference type="NCBI Taxonomy" id="231438"/>
    <lineage>
        <taxon>Bacteria</taxon>
        <taxon>Pseudomonadati</taxon>
        <taxon>Thermodesulfobacteriota</taxon>
        <taxon>Desulfobacteria</taxon>
        <taxon>Desulfobacterales</taxon>
        <taxon>Desulfolunaceae</taxon>
        <taxon>Desulfoluna</taxon>
    </lineage>
</organism>
<evidence type="ECO:0000256" key="1">
    <source>
        <dbReference type="ARBA" id="ARBA00009684"/>
    </source>
</evidence>
<dbReference type="InterPro" id="IPR006204">
    <property type="entry name" value="GHMP_kinase_N_dom"/>
</dbReference>
<proteinExistence type="inferred from homology"/>
<dbReference type="InterPro" id="IPR004424">
    <property type="entry name" value="IspE"/>
</dbReference>
<dbReference type="InterPro" id="IPR036554">
    <property type="entry name" value="GHMP_kinase_C_sf"/>
</dbReference>
<dbReference type="NCBIfam" id="NF011202">
    <property type="entry name" value="PRK14608.1"/>
    <property type="match status" value="1"/>
</dbReference>
<dbReference type="GO" id="GO:0016114">
    <property type="term" value="P:terpenoid biosynthetic process"/>
    <property type="evidence" value="ECO:0007669"/>
    <property type="project" value="UniProtKB-UniRule"/>
</dbReference>
<dbReference type="SUPFAM" id="SSF54211">
    <property type="entry name" value="Ribosomal protein S5 domain 2-like"/>
    <property type="match status" value="1"/>
</dbReference>
<keyword evidence="13" id="KW-1185">Reference proteome</keyword>
<dbReference type="InterPro" id="IPR014721">
    <property type="entry name" value="Ribsml_uS5_D2-typ_fold_subgr"/>
</dbReference>
<dbReference type="PIRSF" id="PIRSF010376">
    <property type="entry name" value="IspE"/>
    <property type="match status" value="1"/>
</dbReference>
<evidence type="ECO:0000259" key="11">
    <source>
        <dbReference type="Pfam" id="PF08544"/>
    </source>
</evidence>
<dbReference type="PANTHER" id="PTHR43527">
    <property type="entry name" value="4-DIPHOSPHOCYTIDYL-2-C-METHYL-D-ERYTHRITOL KINASE, CHLOROPLASTIC"/>
    <property type="match status" value="1"/>
</dbReference>
<dbReference type="InterPro" id="IPR013750">
    <property type="entry name" value="GHMP_kinase_C_dom"/>
</dbReference>
<dbReference type="HAMAP" id="MF_00061">
    <property type="entry name" value="IspE"/>
    <property type="match status" value="1"/>
</dbReference>
<sequence length="289" mass="30706">MELKSPAKVNLFLHVTGRRENGYHDLCSLMCGVGLYDRVVIEPSDAGISLSCAYPGVPEDETNLAWRAAVLFFEAAGIDGGCRIAIDKRIPPGAGLGGGSGNAATVLKGLNTLYGSPFDETALEALALQLGADVPFFIRCAPVLATGVGECFESLPPIKPYHLLIIYPGTGLSTEEVYKNLKLGLTKSEKKIKSRLLNEGVIDPLHHLHNDLEPPAQKLSPAVGDAKAALEKAGAEGVLMSGSGSSVFGLFREPQGAQAGETLLMCLRGDRPEEYAGWQVFLAELLLTF</sequence>